<organism evidence="2 3">
    <name type="scientific">Mycoplasmopsis ciconiae</name>
    <dbReference type="NCBI Taxonomy" id="561067"/>
    <lineage>
        <taxon>Bacteria</taxon>
        <taxon>Bacillati</taxon>
        <taxon>Mycoplasmatota</taxon>
        <taxon>Mycoplasmoidales</taxon>
        <taxon>Metamycoplasmataceae</taxon>
        <taxon>Mycoplasmopsis</taxon>
    </lineage>
</organism>
<comment type="caution">
    <text evidence="2">The sequence shown here is derived from an EMBL/GenBank/DDBJ whole genome shotgun (WGS) entry which is preliminary data.</text>
</comment>
<proteinExistence type="predicted"/>
<feature type="transmembrane region" description="Helical" evidence="1">
    <location>
        <begin position="176"/>
        <end position="196"/>
    </location>
</feature>
<protein>
    <submittedName>
        <fullName evidence="2">YwaF family protein</fullName>
    </submittedName>
</protein>
<keyword evidence="1" id="KW-0472">Membrane</keyword>
<sequence length="330" mass="38172">MIEYFTGFFSYPAGNNLPWDGISKKIFFVVSLLLVIAFILVSLFKRPIYNSYHNKANKYLFFKNERTLNFVIGISTLAFVLVRIGILATSNFPNKWEIIPLHLCRLNIVIFSILLIINKTKYLKYILFTSVVGALIALALPDLSSKTNEIVKVNGVIQQLSPKGEFTFNGAGLDNYFFYDYLLAHGFILIAPLVFFILNNQKISLRDFVIMLAIILGLIIFTFTLNSILDNVIPADSKYKEWRSNWFYNGTNEVNSKFSRLIKPITLWPYMIFTQLFFANLFMFAVLGIYMFQDKLSVTIEDKKLKFKIIESQKWNYFKGSLNIKKTSTK</sequence>
<keyword evidence="1" id="KW-0812">Transmembrane</keyword>
<feature type="transmembrane region" description="Helical" evidence="1">
    <location>
        <begin position="267"/>
        <end position="292"/>
    </location>
</feature>
<dbReference type="EMBL" id="JAZDWZ010000010">
    <property type="protein sequence ID" value="MEE3928561.1"/>
    <property type="molecule type" value="Genomic_DNA"/>
</dbReference>
<gene>
    <name evidence="2" type="ORF">V2E24_03155</name>
</gene>
<dbReference type="Pfam" id="PF14808">
    <property type="entry name" value="TMEM164"/>
    <property type="match status" value="1"/>
</dbReference>
<evidence type="ECO:0000313" key="2">
    <source>
        <dbReference type="EMBL" id="MEE3928561.1"/>
    </source>
</evidence>
<evidence type="ECO:0000313" key="3">
    <source>
        <dbReference type="Proteomes" id="UP001344817"/>
    </source>
</evidence>
<reference evidence="2" key="1">
    <citation type="submission" date="2024-01" db="EMBL/GenBank/DDBJ databases">
        <title>Genome sequence of Mycoplasma ciconiae type strain DSM 25251.</title>
        <authorList>
            <person name="Spergser J."/>
        </authorList>
    </citation>
    <scope>NUCLEOTIDE SEQUENCE [LARGE SCALE GENOMIC DNA]</scope>
    <source>
        <strain evidence="2">DSM 25251</strain>
    </source>
</reference>
<accession>A0ABU7MNB2</accession>
<name>A0ABU7MNB2_9BACT</name>
<feature type="transmembrane region" description="Helical" evidence="1">
    <location>
        <begin position="208"/>
        <end position="229"/>
    </location>
</feature>
<keyword evidence="3" id="KW-1185">Reference proteome</keyword>
<feature type="transmembrane region" description="Helical" evidence="1">
    <location>
        <begin position="67"/>
        <end position="86"/>
    </location>
</feature>
<feature type="transmembrane region" description="Helical" evidence="1">
    <location>
        <begin position="26"/>
        <end position="46"/>
    </location>
</feature>
<dbReference type="RefSeq" id="WP_330500974.1">
    <property type="nucleotide sequence ID" value="NZ_JAZDWZ010000010.1"/>
</dbReference>
<evidence type="ECO:0000256" key="1">
    <source>
        <dbReference type="SAM" id="Phobius"/>
    </source>
</evidence>
<keyword evidence="1" id="KW-1133">Transmembrane helix</keyword>
<feature type="transmembrane region" description="Helical" evidence="1">
    <location>
        <begin position="122"/>
        <end position="140"/>
    </location>
</feature>
<dbReference type="Proteomes" id="UP001344817">
    <property type="component" value="Unassembled WGS sequence"/>
</dbReference>
<feature type="transmembrane region" description="Helical" evidence="1">
    <location>
        <begin position="98"/>
        <end position="117"/>
    </location>
</feature>